<comment type="function">
    <text evidence="7">Catalyzes the glycosylation of 4,4'-diaponeurosporenoate, i.e. the esterification of glucose at the C1'' position with the carboxyl group of 4,4'-diaponeurosporenic acid, to form glycosyl-4,4'-diaponeurosporenoate. This is a step in the biosynthesis of staphyloxanthin, an orange pigment present in most staphylococci strains.</text>
</comment>
<evidence type="ECO:0000256" key="6">
    <source>
        <dbReference type="ARBA" id="ARBA00023136"/>
    </source>
</evidence>
<evidence type="ECO:0000256" key="1">
    <source>
        <dbReference type="ARBA" id="ARBA00004236"/>
    </source>
</evidence>
<feature type="domain" description="Glycosyltransferase 2-like" evidence="12">
    <location>
        <begin position="39"/>
        <end position="187"/>
    </location>
</feature>
<dbReference type="AlphaFoldDB" id="A0A4S4C957"/>
<comment type="similarity">
    <text evidence="9">Belongs to the glycosyltransferase 2 family. CrtQ subfamily.</text>
</comment>
<dbReference type="PANTHER" id="PTHR43646:SF2">
    <property type="entry name" value="GLYCOSYLTRANSFERASE 2-LIKE DOMAIN-CONTAINING PROTEIN"/>
    <property type="match status" value="1"/>
</dbReference>
<evidence type="ECO:0000256" key="10">
    <source>
        <dbReference type="ARBA" id="ARBA00040345"/>
    </source>
</evidence>
<dbReference type="CDD" id="cd00761">
    <property type="entry name" value="Glyco_tranf_GTA_type"/>
    <property type="match status" value="1"/>
</dbReference>
<evidence type="ECO:0000256" key="4">
    <source>
        <dbReference type="ARBA" id="ARBA00022679"/>
    </source>
</evidence>
<dbReference type="InterPro" id="IPR001173">
    <property type="entry name" value="Glyco_trans_2-like"/>
</dbReference>
<keyword evidence="5" id="KW-0125">Carotenoid biosynthesis</keyword>
<keyword evidence="6 11" id="KW-0472">Membrane</keyword>
<dbReference type="GO" id="GO:0016757">
    <property type="term" value="F:glycosyltransferase activity"/>
    <property type="evidence" value="ECO:0007669"/>
    <property type="project" value="UniProtKB-KW"/>
</dbReference>
<evidence type="ECO:0000259" key="12">
    <source>
        <dbReference type="Pfam" id="PF00535"/>
    </source>
</evidence>
<name>A0A4S4C957_9BACL</name>
<evidence type="ECO:0000256" key="5">
    <source>
        <dbReference type="ARBA" id="ARBA00022746"/>
    </source>
</evidence>
<dbReference type="InterPro" id="IPR029044">
    <property type="entry name" value="Nucleotide-diphossugar_trans"/>
</dbReference>
<evidence type="ECO:0000256" key="2">
    <source>
        <dbReference type="ARBA" id="ARBA00022475"/>
    </source>
</evidence>
<dbReference type="Gene3D" id="3.90.550.10">
    <property type="entry name" value="Spore Coat Polysaccharide Biosynthesis Protein SpsA, Chain A"/>
    <property type="match status" value="1"/>
</dbReference>
<evidence type="ECO:0000256" key="11">
    <source>
        <dbReference type="SAM" id="Phobius"/>
    </source>
</evidence>
<comment type="caution">
    <text evidence="13">The sequence shown here is derived from an EMBL/GenBank/DDBJ whole genome shotgun (WGS) entry which is preliminary data.</text>
</comment>
<dbReference type="RefSeq" id="WP_136367905.1">
    <property type="nucleotide sequence ID" value="NZ_SSOB01000001.1"/>
</dbReference>
<protein>
    <recommendedName>
        <fullName evidence="10">4,4'-diaponeurosporenoate glycosyltransferase</fullName>
    </recommendedName>
</protein>
<keyword evidence="11" id="KW-0812">Transmembrane</keyword>
<gene>
    <name evidence="13" type="ORF">E6C55_00990</name>
</gene>
<evidence type="ECO:0000256" key="8">
    <source>
        <dbReference type="ARBA" id="ARBA00037904"/>
    </source>
</evidence>
<organism evidence="13 14">
    <name type="scientific">Cohnella fermenti</name>
    <dbReference type="NCBI Taxonomy" id="2565925"/>
    <lineage>
        <taxon>Bacteria</taxon>
        <taxon>Bacillati</taxon>
        <taxon>Bacillota</taxon>
        <taxon>Bacilli</taxon>
        <taxon>Bacillales</taxon>
        <taxon>Paenibacillaceae</taxon>
        <taxon>Cohnella</taxon>
    </lineage>
</organism>
<dbReference type="Pfam" id="PF00535">
    <property type="entry name" value="Glycos_transf_2"/>
    <property type="match status" value="1"/>
</dbReference>
<feature type="transmembrane region" description="Helical" evidence="11">
    <location>
        <begin position="325"/>
        <end position="347"/>
    </location>
</feature>
<proteinExistence type="inferred from homology"/>
<keyword evidence="4 13" id="KW-0808">Transferase</keyword>
<comment type="pathway">
    <text evidence="8">Carotenoid biosynthesis; staphyloxanthin biosynthesis; staphyloxanthin from farnesyl diphosphate: step 4/5.</text>
</comment>
<keyword evidence="2" id="KW-1003">Cell membrane</keyword>
<accession>A0A4S4C957</accession>
<dbReference type="SUPFAM" id="SSF53448">
    <property type="entry name" value="Nucleotide-diphospho-sugar transferases"/>
    <property type="match status" value="1"/>
</dbReference>
<evidence type="ECO:0000313" key="14">
    <source>
        <dbReference type="Proteomes" id="UP000310636"/>
    </source>
</evidence>
<sequence>MVLMILLILTCASGMVLFRRNTVPAPSSPLPGASVPKLSVLIPARNEEGNLPYLLSSLKRQTLQPYEIIVIDDFSEDRTRAIAESYGATVVSPPPLPAGWTGKNWAVWNGYRQATGDVLLFLDADVRLAPDAIHSLLAAQATRGGALSVVPFHETERGYERLALLINILGIFAFTSPFENRNARQGLYGSCILATRADYEKAKGHEAVRSELLDDLTLGGRFKQAGVRVSNFIGAGLVSFRMYPGGIRSAIQGWGKGAVLSTALLKPQTTVLTAVWLIGLLAAEAAPFLPAFSWSWALGVGYALYTLQIFYFVRYTGRFGWMVPLVHLLSSAFFLFIMLYSLFRVLFVGNVAWKGRNIEIGGRRQR</sequence>
<feature type="transmembrane region" description="Helical" evidence="11">
    <location>
        <begin position="271"/>
        <end position="289"/>
    </location>
</feature>
<feature type="transmembrane region" description="Helical" evidence="11">
    <location>
        <begin position="296"/>
        <end position="313"/>
    </location>
</feature>
<dbReference type="GO" id="GO:0016117">
    <property type="term" value="P:carotenoid biosynthetic process"/>
    <property type="evidence" value="ECO:0007669"/>
    <property type="project" value="UniProtKB-KW"/>
</dbReference>
<evidence type="ECO:0000313" key="13">
    <source>
        <dbReference type="EMBL" id="THF84590.1"/>
    </source>
</evidence>
<dbReference type="GO" id="GO:0005886">
    <property type="term" value="C:plasma membrane"/>
    <property type="evidence" value="ECO:0007669"/>
    <property type="project" value="UniProtKB-SubCell"/>
</dbReference>
<evidence type="ECO:0000256" key="9">
    <source>
        <dbReference type="ARBA" id="ARBA00038120"/>
    </source>
</evidence>
<evidence type="ECO:0000256" key="3">
    <source>
        <dbReference type="ARBA" id="ARBA00022676"/>
    </source>
</evidence>
<reference evidence="13 14" key="1">
    <citation type="submission" date="2019-04" db="EMBL/GenBank/DDBJ databases">
        <title>Cohnella sp. nov. isolated from preserved vegetables.</title>
        <authorList>
            <person name="Lin S.-Y."/>
            <person name="Hung M.-H."/>
            <person name="Young C.-C."/>
        </authorList>
    </citation>
    <scope>NUCLEOTIDE SEQUENCE [LARGE SCALE GENOMIC DNA]</scope>
    <source>
        <strain evidence="13 14">CC-MHH1044</strain>
    </source>
</reference>
<keyword evidence="3" id="KW-0328">Glycosyltransferase</keyword>
<dbReference type="Proteomes" id="UP000310636">
    <property type="component" value="Unassembled WGS sequence"/>
</dbReference>
<dbReference type="EMBL" id="SSOB01000001">
    <property type="protein sequence ID" value="THF84590.1"/>
    <property type="molecule type" value="Genomic_DNA"/>
</dbReference>
<keyword evidence="11" id="KW-1133">Transmembrane helix</keyword>
<comment type="subcellular location">
    <subcellularLocation>
        <location evidence="1">Cell membrane</location>
    </subcellularLocation>
</comment>
<evidence type="ECO:0000256" key="7">
    <source>
        <dbReference type="ARBA" id="ARBA00037281"/>
    </source>
</evidence>
<dbReference type="OrthoDB" id="9806525at2"/>
<keyword evidence="14" id="KW-1185">Reference proteome</keyword>
<dbReference type="PANTHER" id="PTHR43646">
    <property type="entry name" value="GLYCOSYLTRANSFERASE"/>
    <property type="match status" value="1"/>
</dbReference>